<sequence>MKLSPHTNPPEPDNLLIRFHNQTGAAVDVTGNKQRGHSSRWHCHGCGDHSGEHGLPFARDEANDHATACRASYHRLR</sequence>
<reference evidence="1 2" key="1">
    <citation type="submission" date="2024-10" db="EMBL/GenBank/DDBJ databases">
        <title>The Natural Products Discovery Center: Release of the First 8490 Sequenced Strains for Exploring Actinobacteria Biosynthetic Diversity.</title>
        <authorList>
            <person name="Kalkreuter E."/>
            <person name="Kautsar S.A."/>
            <person name="Yang D."/>
            <person name="Bader C.D."/>
            <person name="Teijaro C.N."/>
            <person name="Fluegel L."/>
            <person name="Davis C.M."/>
            <person name="Simpson J.R."/>
            <person name="Lauterbach L."/>
            <person name="Steele A.D."/>
            <person name="Gui C."/>
            <person name="Meng S."/>
            <person name="Li G."/>
            <person name="Viehrig K."/>
            <person name="Ye F."/>
            <person name="Su P."/>
            <person name="Kiefer A.F."/>
            <person name="Nichols A."/>
            <person name="Cepeda A.J."/>
            <person name="Yan W."/>
            <person name="Fan B."/>
            <person name="Jiang Y."/>
            <person name="Adhikari A."/>
            <person name="Zheng C.-J."/>
            <person name="Schuster L."/>
            <person name="Cowan T.M."/>
            <person name="Smanski M.J."/>
            <person name="Chevrette M.G."/>
            <person name="De Carvalho L.P.S."/>
            <person name="Shen B."/>
        </authorList>
    </citation>
    <scope>NUCLEOTIDE SEQUENCE [LARGE SCALE GENOMIC DNA]</scope>
    <source>
        <strain evidence="1 2">NPDC048229</strain>
    </source>
</reference>
<evidence type="ECO:0000313" key="2">
    <source>
        <dbReference type="Proteomes" id="UP001604282"/>
    </source>
</evidence>
<dbReference type="RefSeq" id="WP_392878767.1">
    <property type="nucleotide sequence ID" value="NZ_JBICZW010000001.1"/>
</dbReference>
<gene>
    <name evidence="1" type="ORF">ACGFYS_01310</name>
</gene>
<comment type="caution">
    <text evidence="1">The sequence shown here is derived from an EMBL/GenBank/DDBJ whole genome shotgun (WGS) entry which is preliminary data.</text>
</comment>
<proteinExistence type="predicted"/>
<name>A0ABW7BJ49_9ACTN</name>
<dbReference type="EMBL" id="JBICZW010000001">
    <property type="protein sequence ID" value="MFG3187559.1"/>
    <property type="molecule type" value="Genomic_DNA"/>
</dbReference>
<accession>A0ABW7BJ49</accession>
<organism evidence="1 2">
    <name type="scientific">Streptomyces omiyaensis</name>
    <dbReference type="NCBI Taxonomy" id="68247"/>
    <lineage>
        <taxon>Bacteria</taxon>
        <taxon>Bacillati</taxon>
        <taxon>Actinomycetota</taxon>
        <taxon>Actinomycetes</taxon>
        <taxon>Kitasatosporales</taxon>
        <taxon>Streptomycetaceae</taxon>
        <taxon>Streptomyces</taxon>
    </lineage>
</organism>
<keyword evidence="2" id="KW-1185">Reference proteome</keyword>
<dbReference type="Proteomes" id="UP001604282">
    <property type="component" value="Unassembled WGS sequence"/>
</dbReference>
<evidence type="ECO:0000313" key="1">
    <source>
        <dbReference type="EMBL" id="MFG3187559.1"/>
    </source>
</evidence>
<protein>
    <submittedName>
        <fullName evidence="1">Uncharacterized protein</fullName>
    </submittedName>
</protein>